<organism evidence="9 10">
    <name type="scientific">Candidatus Nomurabacteria bacterium GW2011_GWB1_37_5</name>
    <dbReference type="NCBI Taxonomy" id="1618742"/>
    <lineage>
        <taxon>Bacteria</taxon>
        <taxon>Candidatus Nomuraibacteriota</taxon>
    </lineage>
</organism>
<gene>
    <name evidence="9" type="ORF">US50_C0018G0007</name>
</gene>
<dbReference type="EMBL" id="LBTF01000018">
    <property type="protein sequence ID" value="KKQ35319.1"/>
    <property type="molecule type" value="Genomic_DNA"/>
</dbReference>
<dbReference type="EC" id="3.4.21.26" evidence="3"/>
<dbReference type="SUPFAM" id="SSF50993">
    <property type="entry name" value="Peptidase/esterase 'gauge' domain"/>
    <property type="match status" value="1"/>
</dbReference>
<accession>A0A0G0JEX2</accession>
<comment type="caution">
    <text evidence="9">The sequence shown here is derived from an EMBL/GenBank/DDBJ whole genome shotgun (WGS) entry which is preliminary data.</text>
</comment>
<sequence>MKFPVTKKENIVDELFGYKIFDPFRWLENGENEDVKKWVEEQNSFAFSSLKGVEFDIFQKELALNYKYTSFSNPVPVKGKYFYSERKPDENQNVIYYKIGIDGELVKLVDPNILSKESTVAVDYWGISRSGKYLIYGLSEGGTEMATLHIKDVDKNSDLNEKIINCRYSSTAWLPDDSGFFYTRNPRPGTAPKGEEHLHTKVYFHKIGDNPDNDEMIFGDGRPKDDMISITISLDGRLLSISASQNWIENEIYIYDISKKNTKLLIKKMKAKFHLSFLKDKILIYTNYKADNYRILQSSYEDMLLDIEKWKEFLPEEKSLLSGFNITEEKILVEYLVNASSKVKICDYNGKHLGDIPLPEYSSLSGISTRKTEKEFFYSVTSFTFPPVIYRYIPDEDKYLEYNRIENPINPDDYIIKQEWFLSSDGTKVPMFIFHRKELKQNGDNPTILYGYGGFASALTPSFSRGYMPWVNKGGIFVYANIRGGSEFGKSWHLSAIKENKQKSFDDFIAAAEHLIRNKYTSSRQLGVLGGSNGGLLVSVAAVQRPDLFGAVVSNVPLTDMVRFHKFGIAARWVHEYGNPETKEELENILKWSPYHNIKDGIRYPNFLFVTGEKDSRVDPLHSRKMAALLQSVVKDNNVLLFTETEAGHGAGKPIYKIVEAQALKITFLAKYLGLSI</sequence>
<evidence type="ECO:0000256" key="3">
    <source>
        <dbReference type="ARBA" id="ARBA00011897"/>
    </source>
</evidence>
<dbReference type="PRINTS" id="PR00862">
    <property type="entry name" value="PROLIGOPTASE"/>
</dbReference>
<reference evidence="9 10" key="1">
    <citation type="journal article" date="2015" name="Nature">
        <title>rRNA introns, odd ribosomes, and small enigmatic genomes across a large radiation of phyla.</title>
        <authorList>
            <person name="Brown C.T."/>
            <person name="Hug L.A."/>
            <person name="Thomas B.C."/>
            <person name="Sharon I."/>
            <person name="Castelle C.J."/>
            <person name="Singh A."/>
            <person name="Wilkins M.J."/>
            <person name="Williams K.H."/>
            <person name="Banfield J.F."/>
        </authorList>
    </citation>
    <scope>NUCLEOTIDE SEQUENCE [LARGE SCALE GENOMIC DNA]</scope>
</reference>
<feature type="domain" description="Peptidase S9 prolyl oligopeptidase catalytic" evidence="7">
    <location>
        <begin position="462"/>
        <end position="674"/>
    </location>
</feature>
<dbReference type="GO" id="GO:0004252">
    <property type="term" value="F:serine-type endopeptidase activity"/>
    <property type="evidence" value="ECO:0007669"/>
    <property type="project" value="UniProtKB-EC"/>
</dbReference>
<proteinExistence type="inferred from homology"/>
<dbReference type="InterPro" id="IPR002471">
    <property type="entry name" value="Pept_S9_AS"/>
</dbReference>
<dbReference type="InterPro" id="IPR051167">
    <property type="entry name" value="Prolyl_oligopep/macrocyclase"/>
</dbReference>
<dbReference type="SUPFAM" id="SSF53474">
    <property type="entry name" value="alpha/beta-Hydrolases"/>
    <property type="match status" value="1"/>
</dbReference>
<keyword evidence="6" id="KW-0720">Serine protease</keyword>
<dbReference type="GO" id="GO:0005829">
    <property type="term" value="C:cytosol"/>
    <property type="evidence" value="ECO:0007669"/>
    <property type="project" value="TreeGrafter"/>
</dbReference>
<dbReference type="PANTHER" id="PTHR42881:SF2">
    <property type="entry name" value="PROLYL ENDOPEPTIDASE"/>
    <property type="match status" value="1"/>
</dbReference>
<evidence type="ECO:0000259" key="8">
    <source>
        <dbReference type="Pfam" id="PF02897"/>
    </source>
</evidence>
<evidence type="ECO:0000256" key="5">
    <source>
        <dbReference type="ARBA" id="ARBA00022801"/>
    </source>
</evidence>
<keyword evidence="5" id="KW-0378">Hydrolase</keyword>
<dbReference type="FunFam" id="3.40.50.1820:FF:000005">
    <property type="entry name" value="Prolyl endopeptidase"/>
    <property type="match status" value="1"/>
</dbReference>
<dbReference type="Pfam" id="PF00326">
    <property type="entry name" value="Peptidase_S9"/>
    <property type="match status" value="1"/>
</dbReference>
<evidence type="ECO:0000256" key="2">
    <source>
        <dbReference type="ARBA" id="ARBA00005228"/>
    </source>
</evidence>
<dbReference type="PATRIC" id="fig|1618742.3.peg.390"/>
<dbReference type="InterPro" id="IPR023302">
    <property type="entry name" value="Pept_S9A_N"/>
</dbReference>
<comment type="catalytic activity">
    <reaction evidence="1">
        <text>Hydrolysis of Pro-|-Xaa &gt;&gt; Ala-|-Xaa in oligopeptides.</text>
        <dbReference type="EC" id="3.4.21.26"/>
    </reaction>
</comment>
<dbReference type="GO" id="GO:0006508">
    <property type="term" value="P:proteolysis"/>
    <property type="evidence" value="ECO:0007669"/>
    <property type="project" value="UniProtKB-KW"/>
</dbReference>
<dbReference type="Proteomes" id="UP000033876">
    <property type="component" value="Unassembled WGS sequence"/>
</dbReference>
<dbReference type="InterPro" id="IPR001375">
    <property type="entry name" value="Peptidase_S9_cat"/>
</dbReference>
<keyword evidence="4" id="KW-0645">Protease</keyword>
<dbReference type="Pfam" id="PF02897">
    <property type="entry name" value="Peptidase_S9_N"/>
    <property type="match status" value="1"/>
</dbReference>
<comment type="similarity">
    <text evidence="2">Belongs to the peptidase S9A family.</text>
</comment>
<evidence type="ECO:0000256" key="4">
    <source>
        <dbReference type="ARBA" id="ARBA00022670"/>
    </source>
</evidence>
<dbReference type="Gene3D" id="3.40.50.1820">
    <property type="entry name" value="alpha/beta hydrolase"/>
    <property type="match status" value="1"/>
</dbReference>
<dbReference type="Gene3D" id="2.130.10.120">
    <property type="entry name" value="Prolyl oligopeptidase, N-terminal domain"/>
    <property type="match status" value="1"/>
</dbReference>
<name>A0A0G0JEX2_9BACT</name>
<dbReference type="AlphaFoldDB" id="A0A0G0JEX2"/>
<dbReference type="PANTHER" id="PTHR42881">
    <property type="entry name" value="PROLYL ENDOPEPTIDASE"/>
    <property type="match status" value="1"/>
</dbReference>
<protein>
    <recommendedName>
        <fullName evidence="3">prolyl oligopeptidase</fullName>
        <ecNumber evidence="3">3.4.21.26</ecNumber>
    </recommendedName>
</protein>
<dbReference type="InterPro" id="IPR002470">
    <property type="entry name" value="Peptidase_S9A"/>
</dbReference>
<evidence type="ECO:0000256" key="6">
    <source>
        <dbReference type="ARBA" id="ARBA00022825"/>
    </source>
</evidence>
<dbReference type="PROSITE" id="PS00708">
    <property type="entry name" value="PRO_ENDOPEP_SER"/>
    <property type="match status" value="1"/>
</dbReference>
<evidence type="ECO:0000259" key="7">
    <source>
        <dbReference type="Pfam" id="PF00326"/>
    </source>
</evidence>
<dbReference type="GO" id="GO:0070012">
    <property type="term" value="F:oligopeptidase activity"/>
    <property type="evidence" value="ECO:0007669"/>
    <property type="project" value="TreeGrafter"/>
</dbReference>
<evidence type="ECO:0000313" key="9">
    <source>
        <dbReference type="EMBL" id="KKQ35319.1"/>
    </source>
</evidence>
<dbReference type="InterPro" id="IPR029058">
    <property type="entry name" value="AB_hydrolase_fold"/>
</dbReference>
<evidence type="ECO:0000313" key="10">
    <source>
        <dbReference type="Proteomes" id="UP000033876"/>
    </source>
</evidence>
<evidence type="ECO:0000256" key="1">
    <source>
        <dbReference type="ARBA" id="ARBA00001070"/>
    </source>
</evidence>
<feature type="domain" description="Peptidase S9A N-terminal" evidence="8">
    <location>
        <begin position="4"/>
        <end position="398"/>
    </location>
</feature>